<name>A0A1V3WU44_MYCKA</name>
<proteinExistence type="predicted"/>
<keyword evidence="7" id="KW-1185">Reference proteome</keyword>
<dbReference type="Proteomes" id="UP000189229">
    <property type="component" value="Unassembled WGS sequence"/>
</dbReference>
<dbReference type="STRING" id="1768.B1T50_10065"/>
<dbReference type="AlphaFoldDB" id="A0A1V3WU44"/>
<evidence type="ECO:0000313" key="2">
    <source>
        <dbReference type="EMBL" id="BCI85603.1"/>
    </source>
</evidence>
<dbReference type="EMBL" id="MVBM01000006">
    <property type="protein sequence ID" value="OOK70523.1"/>
    <property type="molecule type" value="Genomic_DNA"/>
</dbReference>
<evidence type="ECO:0000313" key="3">
    <source>
        <dbReference type="EMBL" id="OOK70523.1"/>
    </source>
</evidence>
<dbReference type="InterPro" id="IPR037401">
    <property type="entry name" value="SnoaL-like"/>
</dbReference>
<dbReference type="Pfam" id="PF13577">
    <property type="entry name" value="SnoaL_4"/>
    <property type="match status" value="1"/>
</dbReference>
<dbReference type="EMBL" id="MVBN01000004">
    <property type="protein sequence ID" value="OOK74941.1"/>
    <property type="molecule type" value="Genomic_DNA"/>
</dbReference>
<accession>A0A1V3WU44</accession>
<dbReference type="RefSeq" id="WP_023367683.1">
    <property type="nucleotide sequence ID" value="NZ_PQOR01000012.1"/>
</dbReference>
<feature type="domain" description="SnoaL-like" evidence="1">
    <location>
        <begin position="19"/>
        <end position="146"/>
    </location>
</feature>
<organism evidence="3 6">
    <name type="scientific">Mycobacterium kansasii</name>
    <dbReference type="NCBI Taxonomy" id="1768"/>
    <lineage>
        <taxon>Bacteria</taxon>
        <taxon>Bacillati</taxon>
        <taxon>Actinomycetota</taxon>
        <taxon>Actinomycetes</taxon>
        <taxon>Mycobacteriales</taxon>
        <taxon>Mycobacteriaceae</taxon>
        <taxon>Mycobacterium</taxon>
    </lineage>
</organism>
<reference evidence="2 7" key="2">
    <citation type="submission" date="2020-07" db="EMBL/GenBank/DDBJ databases">
        <title>Mycobacterium kansasii (former subtype) with zoonotic potential isolated from diseased indoor pet cat, Japan.</title>
        <authorList>
            <person name="Fukano H."/>
            <person name="Terazono T."/>
            <person name="Hoshino Y."/>
        </authorList>
    </citation>
    <scope>NUCLEOTIDE SEQUENCE [LARGE SCALE GENOMIC DNA]</scope>
    <source>
        <strain evidence="2 7">Kuro-I</strain>
    </source>
</reference>
<dbReference type="EMBL" id="AP023343">
    <property type="protein sequence ID" value="BCI85603.1"/>
    <property type="molecule type" value="Genomic_DNA"/>
</dbReference>
<reference evidence="5 6" key="1">
    <citation type="submission" date="2017-02" db="EMBL/GenBank/DDBJ databases">
        <title>Complete genome sequences of Mycobacterium kansasii strains isolated from rhesus macaques.</title>
        <authorList>
            <person name="Panda A."/>
            <person name="Nagaraj S."/>
            <person name="Zhao X."/>
            <person name="Tettelin H."/>
            <person name="Detolla L.J."/>
        </authorList>
    </citation>
    <scope>NUCLEOTIDE SEQUENCE [LARGE SCALE GENOMIC DNA]</scope>
    <source>
        <strain evidence="4 5">11-3469</strain>
        <strain evidence="3 6">11-3813</strain>
    </source>
</reference>
<evidence type="ECO:0000313" key="4">
    <source>
        <dbReference type="EMBL" id="OOK74941.1"/>
    </source>
</evidence>
<evidence type="ECO:0000313" key="7">
    <source>
        <dbReference type="Proteomes" id="UP000516380"/>
    </source>
</evidence>
<evidence type="ECO:0000313" key="6">
    <source>
        <dbReference type="Proteomes" id="UP000189229"/>
    </source>
</evidence>
<protein>
    <submittedName>
        <fullName evidence="3">SnoaL-like domain protein</fullName>
    </submittedName>
</protein>
<dbReference type="Gene3D" id="3.10.450.50">
    <property type="match status" value="1"/>
</dbReference>
<dbReference type="InterPro" id="IPR032710">
    <property type="entry name" value="NTF2-like_dom_sf"/>
</dbReference>
<evidence type="ECO:0000313" key="5">
    <source>
        <dbReference type="Proteomes" id="UP000188532"/>
    </source>
</evidence>
<gene>
    <name evidence="4" type="ORF">BZL29_4271</name>
    <name evidence="3" type="ORF">BZL30_6229</name>
    <name evidence="2" type="ORF">NIIDMKKI_08090</name>
</gene>
<dbReference type="Proteomes" id="UP000188532">
    <property type="component" value="Unassembled WGS sequence"/>
</dbReference>
<dbReference type="Proteomes" id="UP000516380">
    <property type="component" value="Chromosome"/>
</dbReference>
<dbReference type="SUPFAM" id="SSF54427">
    <property type="entry name" value="NTF2-like"/>
    <property type="match status" value="1"/>
</dbReference>
<evidence type="ECO:0000259" key="1">
    <source>
        <dbReference type="Pfam" id="PF13577"/>
    </source>
</evidence>
<sequence>MLSTTPVETMDAGDATFDAADRLAIINLLGAYAYLYDQDHLDEHRGLFTESPELFLVQEDHTLSADMDTVASLAAARKAAFNAENNRRRHAIDSVWFTSQTATEASGHCYVQVFAIRDGGPPTADLTACYEFTAVKQHGVWRFSRWVLGIDQSNT</sequence>